<gene>
    <name evidence="3" type="ORF">ILT43_03705</name>
</gene>
<evidence type="ECO:0000313" key="4">
    <source>
        <dbReference type="Proteomes" id="UP000763641"/>
    </source>
</evidence>
<sequence length="286" mass="29883">MAGLAAMLSACGGGGGTPTGQVVATVDGQEITANELRMELGGAKAPNPGAQKELERRALQSIVNRKLLAKAAADQKLDQAPEFAMQKAKADELVAISALERKLAAAVPQPSKQEAERYVSDHPDSFAQRKLFVVDQVVAPGVPQAVLREMQPLKTLDQVENLLTQRGVPHQRAVGAIDGATSDPEMVKKISALPAGEVFVVPNQGGVLINQVREARTDPFTGDRAVAVAQQMLRQRKTAEMVRSQMQQIAAQGASTVKYNADYGPPAGAPGTAGAPKGGAAPAATK</sequence>
<dbReference type="Gene3D" id="1.10.8.1040">
    <property type="match status" value="1"/>
</dbReference>
<dbReference type="InterPro" id="IPR000297">
    <property type="entry name" value="PPIase_PpiC"/>
</dbReference>
<feature type="region of interest" description="Disordered" evidence="1">
    <location>
        <begin position="258"/>
        <end position="286"/>
    </location>
</feature>
<dbReference type="InterPro" id="IPR027304">
    <property type="entry name" value="Trigger_fact/SurA_dom_sf"/>
</dbReference>
<dbReference type="Proteomes" id="UP000763641">
    <property type="component" value="Unassembled WGS sequence"/>
</dbReference>
<accession>A0ABS2D3H2</accession>
<comment type="caution">
    <text evidence="3">The sequence shown here is derived from an EMBL/GenBank/DDBJ whole genome shotgun (WGS) entry which is preliminary data.</text>
</comment>
<feature type="domain" description="PpiC" evidence="2">
    <location>
        <begin position="110"/>
        <end position="219"/>
    </location>
</feature>
<evidence type="ECO:0000313" key="3">
    <source>
        <dbReference type="EMBL" id="MBM6575462.1"/>
    </source>
</evidence>
<evidence type="ECO:0000256" key="1">
    <source>
        <dbReference type="SAM" id="MobiDB-lite"/>
    </source>
</evidence>
<organism evidence="3 4">
    <name type="scientific">Sphingomonas longa</name>
    <dbReference type="NCBI Taxonomy" id="2778730"/>
    <lineage>
        <taxon>Bacteria</taxon>
        <taxon>Pseudomonadati</taxon>
        <taxon>Pseudomonadota</taxon>
        <taxon>Alphaproteobacteria</taxon>
        <taxon>Sphingomonadales</taxon>
        <taxon>Sphingomonadaceae</taxon>
        <taxon>Sphingomonas</taxon>
    </lineage>
</organism>
<dbReference type="SUPFAM" id="SSF109998">
    <property type="entry name" value="Triger factor/SurA peptide-binding domain-like"/>
    <property type="match status" value="1"/>
</dbReference>
<keyword evidence="4" id="KW-1185">Reference proteome</keyword>
<dbReference type="Pfam" id="PF13145">
    <property type="entry name" value="Rotamase_2"/>
    <property type="match status" value="1"/>
</dbReference>
<reference evidence="3 4" key="1">
    <citation type="submission" date="2020-12" db="EMBL/GenBank/DDBJ databases">
        <title>Sphingomonas sp.</title>
        <authorList>
            <person name="Kim M.K."/>
        </authorList>
    </citation>
    <scope>NUCLEOTIDE SEQUENCE [LARGE SCALE GENOMIC DNA]</scope>
    <source>
        <strain evidence="3 4">BT552</strain>
    </source>
</reference>
<dbReference type="RefSeq" id="WP_204194906.1">
    <property type="nucleotide sequence ID" value="NZ_JAFEMC010000001.1"/>
</dbReference>
<feature type="compositionally biased region" description="Low complexity" evidence="1">
    <location>
        <begin position="264"/>
        <end position="286"/>
    </location>
</feature>
<evidence type="ECO:0000259" key="2">
    <source>
        <dbReference type="Pfam" id="PF13145"/>
    </source>
</evidence>
<dbReference type="EMBL" id="JAFEMC010000001">
    <property type="protein sequence ID" value="MBM6575462.1"/>
    <property type="molecule type" value="Genomic_DNA"/>
</dbReference>
<name>A0ABS2D3H2_9SPHN</name>
<protein>
    <recommendedName>
        <fullName evidence="2">PpiC domain-containing protein</fullName>
    </recommendedName>
</protein>
<proteinExistence type="predicted"/>